<evidence type="ECO:0000313" key="3">
    <source>
        <dbReference type="Proteomes" id="UP000184164"/>
    </source>
</evidence>
<evidence type="ECO:0000256" key="1">
    <source>
        <dbReference type="SAM" id="Phobius"/>
    </source>
</evidence>
<keyword evidence="1" id="KW-0472">Membrane</keyword>
<evidence type="ECO:0000313" key="2">
    <source>
        <dbReference type="EMBL" id="SHF53352.1"/>
    </source>
</evidence>
<dbReference type="RefSeq" id="WP_073002376.1">
    <property type="nucleotide sequence ID" value="NZ_FQUM01000006.1"/>
</dbReference>
<dbReference type="AlphaFoldDB" id="A0A1M5CG03"/>
<name>A0A1M5CG03_9BACT</name>
<keyword evidence="1" id="KW-1133">Transmembrane helix</keyword>
<dbReference type="Proteomes" id="UP000184164">
    <property type="component" value="Unassembled WGS sequence"/>
</dbReference>
<proteinExistence type="predicted"/>
<protein>
    <submittedName>
        <fullName evidence="2">Uncharacterized protein</fullName>
    </submittedName>
</protein>
<dbReference type="STRING" id="1484053.SAMN05444274_10696"/>
<accession>A0A1M5CG03</accession>
<sequence length="152" mass="16217">MNYVVNNPTALVNHPNLTLSPLVSSDSKYEFSAFSLSDIADVFKGNKNSSSDSSNDSSNDSENNSSGILPYVLGTIGDIASVLPQLGIGSQSRINETQATADASTQVINAHLAAAKFKQEVAEEKHKDQKEIIVIGGTFILIIMVVLFTLKS</sequence>
<keyword evidence="3" id="KW-1185">Reference proteome</keyword>
<dbReference type="EMBL" id="FQUM01000006">
    <property type="protein sequence ID" value="SHF53352.1"/>
    <property type="molecule type" value="Genomic_DNA"/>
</dbReference>
<feature type="transmembrane region" description="Helical" evidence="1">
    <location>
        <begin position="132"/>
        <end position="150"/>
    </location>
</feature>
<gene>
    <name evidence="2" type="ORF">SAMN05444274_10696</name>
</gene>
<keyword evidence="1" id="KW-0812">Transmembrane</keyword>
<organism evidence="2 3">
    <name type="scientific">Mariniphaga anaerophila</name>
    <dbReference type="NCBI Taxonomy" id="1484053"/>
    <lineage>
        <taxon>Bacteria</taxon>
        <taxon>Pseudomonadati</taxon>
        <taxon>Bacteroidota</taxon>
        <taxon>Bacteroidia</taxon>
        <taxon>Marinilabiliales</taxon>
        <taxon>Prolixibacteraceae</taxon>
        <taxon>Mariniphaga</taxon>
    </lineage>
</organism>
<reference evidence="3" key="1">
    <citation type="submission" date="2016-11" db="EMBL/GenBank/DDBJ databases">
        <authorList>
            <person name="Varghese N."/>
            <person name="Submissions S."/>
        </authorList>
    </citation>
    <scope>NUCLEOTIDE SEQUENCE [LARGE SCALE GENOMIC DNA]</scope>
    <source>
        <strain evidence="3">DSM 26910</strain>
    </source>
</reference>